<reference evidence="1" key="1">
    <citation type="submission" date="2023-10" db="EMBL/GenBank/DDBJ databases">
        <authorList>
            <person name="Chen Y."/>
            <person name="Shah S."/>
            <person name="Dougan E. K."/>
            <person name="Thang M."/>
            <person name="Chan C."/>
        </authorList>
    </citation>
    <scope>NUCLEOTIDE SEQUENCE [LARGE SCALE GENOMIC DNA]</scope>
</reference>
<sequence length="490" mass="53716">MTRKLYESPGGNSEEEEWVEDTCGTQTDMDAVELAGNSLCSQCSDCGTQTDPCVHIACGTQTDLCVLFVGEEEKEECHRVRADQGDASAVGSSCAVGSSTVRSAVGSSTVRSSADAVVDAVGSSTAWSSAVGSTAVWSSADAVASNPGCKDEEEEENVHSEAVAKMEQEEVAEEDFVHAFSLAYSDSNESTRVYLEKALNLRIRKYRFARTTATDDVVSTVHVPDFLSEFRACDAEFSPSVQADSDSCALSGASQGCLNRPVTLNEVSNPGSDASVRVRMDVSKTVRQSNEKAFSEVMRQSLKFPRSCTGRARATARLLCDRDKAGALAAEFMSLGREESDAEFESDTLGHLQWELSRLGLLNPNQLRSVSSGMILYALQERDGPGPKFLDLMFHNLVRTSGFLASGRRAELNRIRALWNDMFVAMERDFLREERMMRSGFRLWLGKVWEGAARFSLARFRAHQSRQVMAVLQAFTRKCRARGRDAGEVH</sequence>
<evidence type="ECO:0000313" key="2">
    <source>
        <dbReference type="Proteomes" id="UP001189429"/>
    </source>
</evidence>
<dbReference type="EMBL" id="CAUYUJ010017793">
    <property type="protein sequence ID" value="CAK0877970.1"/>
    <property type="molecule type" value="Genomic_DNA"/>
</dbReference>
<name>A0ABN9W081_9DINO</name>
<proteinExistence type="predicted"/>
<protein>
    <submittedName>
        <fullName evidence="1">Uncharacterized protein</fullName>
    </submittedName>
</protein>
<evidence type="ECO:0000313" key="1">
    <source>
        <dbReference type="EMBL" id="CAK0877970.1"/>
    </source>
</evidence>
<dbReference type="Proteomes" id="UP001189429">
    <property type="component" value="Unassembled WGS sequence"/>
</dbReference>
<gene>
    <name evidence="1" type="ORF">PCOR1329_LOCUS61873</name>
</gene>
<accession>A0ABN9W081</accession>
<keyword evidence="2" id="KW-1185">Reference proteome</keyword>
<comment type="caution">
    <text evidence="1">The sequence shown here is derived from an EMBL/GenBank/DDBJ whole genome shotgun (WGS) entry which is preliminary data.</text>
</comment>
<organism evidence="1 2">
    <name type="scientific">Prorocentrum cordatum</name>
    <dbReference type="NCBI Taxonomy" id="2364126"/>
    <lineage>
        <taxon>Eukaryota</taxon>
        <taxon>Sar</taxon>
        <taxon>Alveolata</taxon>
        <taxon>Dinophyceae</taxon>
        <taxon>Prorocentrales</taxon>
        <taxon>Prorocentraceae</taxon>
        <taxon>Prorocentrum</taxon>
    </lineage>
</organism>